<reference evidence="2" key="2">
    <citation type="submission" date="2023-06" db="EMBL/GenBank/DDBJ databases">
        <authorList>
            <consortium name="Lawrence Berkeley National Laboratory"/>
            <person name="Haridas S."/>
            <person name="Hensen N."/>
            <person name="Bonometti L."/>
            <person name="Westerberg I."/>
            <person name="Brannstrom I.O."/>
            <person name="Guillou S."/>
            <person name="Cros-Aarteil S."/>
            <person name="Calhoun S."/>
            <person name="Kuo A."/>
            <person name="Mondo S."/>
            <person name="Pangilinan J."/>
            <person name="Riley R."/>
            <person name="Labutti K."/>
            <person name="Andreopoulos B."/>
            <person name="Lipzen A."/>
            <person name="Chen C."/>
            <person name="Yanf M."/>
            <person name="Daum C."/>
            <person name="Ng V."/>
            <person name="Clum A."/>
            <person name="Steindorff A."/>
            <person name="Ohm R."/>
            <person name="Martin F."/>
            <person name="Silar P."/>
            <person name="Natvig D."/>
            <person name="Lalanne C."/>
            <person name="Gautier V."/>
            <person name="Ament-Velasquez S.L."/>
            <person name="Kruys A."/>
            <person name="Hutchinson M.I."/>
            <person name="Powell A.J."/>
            <person name="Barry K."/>
            <person name="Miller A.N."/>
            <person name="Grigoriev I.V."/>
            <person name="Debuchy R."/>
            <person name="Gladieux P."/>
            <person name="Thoren M.H."/>
            <person name="Johannesson H."/>
        </authorList>
    </citation>
    <scope>NUCLEOTIDE SEQUENCE</scope>
    <source>
        <strain evidence="2">CBS 560.94</strain>
    </source>
</reference>
<feature type="compositionally biased region" description="Polar residues" evidence="1">
    <location>
        <begin position="179"/>
        <end position="199"/>
    </location>
</feature>
<gene>
    <name evidence="2" type="ORF">B0H65DRAFT_443738</name>
</gene>
<dbReference type="Proteomes" id="UP001278500">
    <property type="component" value="Unassembled WGS sequence"/>
</dbReference>
<evidence type="ECO:0000313" key="3">
    <source>
        <dbReference type="Proteomes" id="UP001278500"/>
    </source>
</evidence>
<feature type="compositionally biased region" description="Basic and acidic residues" evidence="1">
    <location>
        <begin position="21"/>
        <end position="31"/>
    </location>
</feature>
<feature type="region of interest" description="Disordered" evidence="1">
    <location>
        <begin position="1"/>
        <end position="41"/>
    </location>
</feature>
<comment type="caution">
    <text evidence="2">The sequence shown here is derived from an EMBL/GenBank/DDBJ whole genome shotgun (WGS) entry which is preliminary data.</text>
</comment>
<dbReference type="AlphaFoldDB" id="A0AAE0JD40"/>
<dbReference type="RefSeq" id="XP_062680757.1">
    <property type="nucleotide sequence ID" value="XM_062825643.1"/>
</dbReference>
<evidence type="ECO:0000256" key="1">
    <source>
        <dbReference type="SAM" id="MobiDB-lite"/>
    </source>
</evidence>
<organism evidence="2 3">
    <name type="scientific">Neurospora tetraspora</name>
    <dbReference type="NCBI Taxonomy" id="94610"/>
    <lineage>
        <taxon>Eukaryota</taxon>
        <taxon>Fungi</taxon>
        <taxon>Dikarya</taxon>
        <taxon>Ascomycota</taxon>
        <taxon>Pezizomycotina</taxon>
        <taxon>Sordariomycetes</taxon>
        <taxon>Sordariomycetidae</taxon>
        <taxon>Sordariales</taxon>
        <taxon>Sordariaceae</taxon>
        <taxon>Neurospora</taxon>
    </lineage>
</organism>
<evidence type="ECO:0000313" key="2">
    <source>
        <dbReference type="EMBL" id="KAK3342964.1"/>
    </source>
</evidence>
<accession>A0AAE0JD40</accession>
<reference evidence="2" key="1">
    <citation type="journal article" date="2023" name="Mol. Phylogenet. Evol.">
        <title>Genome-scale phylogeny and comparative genomics of the fungal order Sordariales.</title>
        <authorList>
            <person name="Hensen N."/>
            <person name="Bonometti L."/>
            <person name="Westerberg I."/>
            <person name="Brannstrom I.O."/>
            <person name="Guillou S."/>
            <person name="Cros-Aarteil S."/>
            <person name="Calhoun S."/>
            <person name="Haridas S."/>
            <person name="Kuo A."/>
            <person name="Mondo S."/>
            <person name="Pangilinan J."/>
            <person name="Riley R."/>
            <person name="LaButti K."/>
            <person name="Andreopoulos B."/>
            <person name="Lipzen A."/>
            <person name="Chen C."/>
            <person name="Yan M."/>
            <person name="Daum C."/>
            <person name="Ng V."/>
            <person name="Clum A."/>
            <person name="Steindorff A."/>
            <person name="Ohm R.A."/>
            <person name="Martin F."/>
            <person name="Silar P."/>
            <person name="Natvig D.O."/>
            <person name="Lalanne C."/>
            <person name="Gautier V."/>
            <person name="Ament-Velasquez S.L."/>
            <person name="Kruys A."/>
            <person name="Hutchinson M.I."/>
            <person name="Powell A.J."/>
            <person name="Barry K."/>
            <person name="Miller A.N."/>
            <person name="Grigoriev I.V."/>
            <person name="Debuchy R."/>
            <person name="Gladieux P."/>
            <person name="Hiltunen Thoren M."/>
            <person name="Johannesson H."/>
        </authorList>
    </citation>
    <scope>NUCLEOTIDE SEQUENCE</scope>
    <source>
        <strain evidence="2">CBS 560.94</strain>
    </source>
</reference>
<feature type="region of interest" description="Disordered" evidence="1">
    <location>
        <begin position="171"/>
        <end position="203"/>
    </location>
</feature>
<name>A0AAE0JD40_9PEZI</name>
<sequence length="233" mass="26025">MQFSGLPRQALSSRSPRARPLPKESREDYRQPRQGQPFIAGCLPELSIQRASYSGRKRQAGHRGKYADSQGKCTNPNIHPILLQLSSCTFTRYQVVVPVGHTSPRHDLTARAVDGTSDDRVKFDRQARDVFTSNKPPTKSAFPPTSSMADFYSQTNMNGRAERRWSSLGGTIHHHRNVPNCQTAKPPNRQTRHGNQTARSGDCERFRSARDLKSGSGLMMGGFGIQISLDFEN</sequence>
<keyword evidence="3" id="KW-1185">Reference proteome</keyword>
<dbReference type="EMBL" id="JAUEPP010000005">
    <property type="protein sequence ID" value="KAK3342964.1"/>
    <property type="molecule type" value="Genomic_DNA"/>
</dbReference>
<protein>
    <submittedName>
        <fullName evidence="2">Uncharacterized protein</fullName>
    </submittedName>
</protein>
<dbReference type="GeneID" id="87862797"/>
<proteinExistence type="predicted"/>